<gene>
    <name evidence="4" type="ORF">DFR35_2683</name>
</gene>
<dbReference type="EMBL" id="RCCI01000007">
    <property type="protein sequence ID" value="RLJ62861.1"/>
    <property type="molecule type" value="Genomic_DNA"/>
</dbReference>
<dbReference type="PANTHER" id="PTHR44591">
    <property type="entry name" value="STRESS RESPONSE REGULATOR PROTEIN 1"/>
    <property type="match status" value="1"/>
</dbReference>
<dbReference type="InterPro" id="IPR050595">
    <property type="entry name" value="Bact_response_regulator"/>
</dbReference>
<proteinExistence type="predicted"/>
<dbReference type="InterPro" id="IPR011006">
    <property type="entry name" value="CheY-like_superfamily"/>
</dbReference>
<dbReference type="Pfam" id="PF00072">
    <property type="entry name" value="Response_reg"/>
    <property type="match status" value="1"/>
</dbReference>
<dbReference type="RefSeq" id="WP_121243162.1">
    <property type="nucleotide sequence ID" value="NZ_BHVV01000008.1"/>
</dbReference>
<protein>
    <submittedName>
        <fullName evidence="4">Response regulator receiver domain-containing protein</fullName>
    </submittedName>
</protein>
<dbReference type="OrthoDB" id="5416564at2"/>
<keyword evidence="5" id="KW-1185">Reference proteome</keyword>
<organism evidence="4 5">
    <name type="scientific">Sulfurisoma sediminicola</name>
    <dbReference type="NCBI Taxonomy" id="1381557"/>
    <lineage>
        <taxon>Bacteria</taxon>
        <taxon>Pseudomonadati</taxon>
        <taxon>Pseudomonadota</taxon>
        <taxon>Betaproteobacteria</taxon>
        <taxon>Nitrosomonadales</taxon>
        <taxon>Sterolibacteriaceae</taxon>
        <taxon>Sulfurisoma</taxon>
    </lineage>
</organism>
<feature type="modified residue" description="4-aspartylphosphate" evidence="2">
    <location>
        <position position="51"/>
    </location>
</feature>
<name>A0A497X9E5_9PROT</name>
<evidence type="ECO:0000313" key="4">
    <source>
        <dbReference type="EMBL" id="RLJ62861.1"/>
    </source>
</evidence>
<evidence type="ECO:0000256" key="2">
    <source>
        <dbReference type="PROSITE-ProRule" id="PRU00169"/>
    </source>
</evidence>
<evidence type="ECO:0000313" key="5">
    <source>
        <dbReference type="Proteomes" id="UP000268908"/>
    </source>
</evidence>
<dbReference type="InterPro" id="IPR001789">
    <property type="entry name" value="Sig_transdc_resp-reg_receiver"/>
</dbReference>
<sequence length="121" mass="13028">MKRVLIVDDEAQMRGLLEDVLGEDYEVMIACDGAEALQKLAQDGAELIITDVVMPKMNGLDLMVAVRKQYPALKVIAISGGGNIGRLDYLPIASLLGAARVIHKPFAVAEMHTAVRELLAA</sequence>
<dbReference type="PANTHER" id="PTHR44591:SF3">
    <property type="entry name" value="RESPONSE REGULATORY DOMAIN-CONTAINING PROTEIN"/>
    <property type="match status" value="1"/>
</dbReference>
<comment type="caution">
    <text evidence="4">The sequence shown here is derived from an EMBL/GenBank/DDBJ whole genome shotgun (WGS) entry which is preliminary data.</text>
</comment>
<dbReference type="GO" id="GO:0000160">
    <property type="term" value="P:phosphorelay signal transduction system"/>
    <property type="evidence" value="ECO:0007669"/>
    <property type="project" value="InterPro"/>
</dbReference>
<accession>A0A497X9E5</accession>
<evidence type="ECO:0000259" key="3">
    <source>
        <dbReference type="PROSITE" id="PS50110"/>
    </source>
</evidence>
<feature type="domain" description="Response regulatory" evidence="3">
    <location>
        <begin position="3"/>
        <end position="119"/>
    </location>
</feature>
<reference evidence="4 5" key="1">
    <citation type="submission" date="2018-10" db="EMBL/GenBank/DDBJ databases">
        <title>Genomic Encyclopedia of Type Strains, Phase IV (KMG-IV): sequencing the most valuable type-strain genomes for metagenomic binning, comparative biology and taxonomic classification.</title>
        <authorList>
            <person name="Goeker M."/>
        </authorList>
    </citation>
    <scope>NUCLEOTIDE SEQUENCE [LARGE SCALE GENOMIC DNA]</scope>
    <source>
        <strain evidence="4 5">DSM 26916</strain>
    </source>
</reference>
<evidence type="ECO:0000256" key="1">
    <source>
        <dbReference type="ARBA" id="ARBA00022553"/>
    </source>
</evidence>
<dbReference type="Gene3D" id="3.40.50.2300">
    <property type="match status" value="1"/>
</dbReference>
<dbReference type="SMART" id="SM00448">
    <property type="entry name" value="REC"/>
    <property type="match status" value="1"/>
</dbReference>
<keyword evidence="1 2" id="KW-0597">Phosphoprotein</keyword>
<dbReference type="SUPFAM" id="SSF52172">
    <property type="entry name" value="CheY-like"/>
    <property type="match status" value="1"/>
</dbReference>
<dbReference type="AlphaFoldDB" id="A0A497X9E5"/>
<dbReference type="PROSITE" id="PS50110">
    <property type="entry name" value="RESPONSE_REGULATORY"/>
    <property type="match status" value="1"/>
</dbReference>
<dbReference type="Proteomes" id="UP000268908">
    <property type="component" value="Unassembled WGS sequence"/>
</dbReference>